<organism evidence="1 2">
    <name type="scientific">Paramecium bursaria Chlorella virus MT325</name>
    <name type="common">PBCV-MT325</name>
    <dbReference type="NCBI Taxonomy" id="346932"/>
    <lineage>
        <taxon>Viruses</taxon>
        <taxon>Varidnaviria</taxon>
        <taxon>Bamfordvirae</taxon>
        <taxon>Nucleocytoviricota</taxon>
        <taxon>Megaviricetes</taxon>
        <taxon>Algavirales</taxon>
        <taxon>Phycodnaviridae</taxon>
        <taxon>Chlorovirus</taxon>
        <taxon>Chlorovirus conductrix</taxon>
        <taxon>Paramecium bursaria Chlorella virus A1</taxon>
    </lineage>
</organism>
<evidence type="ECO:0000313" key="1">
    <source>
        <dbReference type="EMBL" id="ABT13824.1"/>
    </source>
</evidence>
<organismHost>
    <name type="scientific">Paramecium bursaria</name>
    <dbReference type="NCBI Taxonomy" id="74790"/>
</organismHost>
<protein>
    <submittedName>
        <fullName evidence="1">Uncharacterized protein m270R</fullName>
    </submittedName>
</protein>
<sequence length="65" mass="7317">MFDFIMVISSTQLFTRSPFLAIVIMVGVSYERVTVLSIDSMAKLVLLTEFLFHRDLCGSPVKNTS</sequence>
<name>A7IU00_PBCVM</name>
<proteinExistence type="predicted"/>
<reference evidence="1 2" key="1">
    <citation type="journal article" date="2007" name="Virology">
        <title>Sequence and annotation of the 314-kb MT325 and the 321-kb FR483 viruses that infect Chlorella Pbi.</title>
        <authorList>
            <person name="Fitzgerald L.A."/>
            <person name="Graves M.V."/>
            <person name="Li X."/>
            <person name="Feldblyum T."/>
            <person name="Hartigan J."/>
            <person name="Van Etten J.L."/>
        </authorList>
    </citation>
    <scope>NUCLEOTIDE SEQUENCE [LARGE SCALE GENOMIC DNA]</scope>
    <source>
        <strain evidence="1 2">MT325</strain>
    </source>
</reference>
<evidence type="ECO:0000313" key="2">
    <source>
        <dbReference type="Proteomes" id="UP000246715"/>
    </source>
</evidence>
<gene>
    <name evidence="1" type="primary">m270R</name>
    <name evidence="1" type="ORF">MT325_m270R</name>
</gene>
<dbReference type="EMBL" id="DQ491001">
    <property type="protein sequence ID" value="ABT13824.1"/>
    <property type="molecule type" value="Genomic_DNA"/>
</dbReference>
<dbReference type="Proteomes" id="UP000246715">
    <property type="component" value="Segment"/>
</dbReference>
<accession>A7IU00</accession>